<reference evidence="2" key="1">
    <citation type="submission" date="2019-11" db="UniProtKB">
        <authorList>
            <consortium name="WormBaseParasite"/>
        </authorList>
    </citation>
    <scope>IDENTIFICATION</scope>
</reference>
<organism evidence="2">
    <name type="scientific">Mesocestoides corti</name>
    <name type="common">Flatworm</name>
    <dbReference type="NCBI Taxonomy" id="53468"/>
    <lineage>
        <taxon>Eukaryota</taxon>
        <taxon>Metazoa</taxon>
        <taxon>Spiralia</taxon>
        <taxon>Lophotrochozoa</taxon>
        <taxon>Platyhelminthes</taxon>
        <taxon>Cestoda</taxon>
        <taxon>Eucestoda</taxon>
        <taxon>Cyclophyllidea</taxon>
        <taxon>Mesocestoididae</taxon>
        <taxon>Mesocestoides</taxon>
    </lineage>
</organism>
<sequence length="56" mass="6315">ALARKPIKLEELKYCVRVAASVFLQDKRGVGFLTIHTPTLLVMLSVIKCLLVQSFR</sequence>
<dbReference type="AlphaFoldDB" id="A0A5K3ET36"/>
<keyword evidence="1" id="KW-0812">Transmembrane</keyword>
<proteinExistence type="predicted"/>
<feature type="transmembrane region" description="Helical" evidence="1">
    <location>
        <begin position="30"/>
        <end position="51"/>
    </location>
</feature>
<evidence type="ECO:0000313" key="2">
    <source>
        <dbReference type="WBParaSite" id="MCU_002441-RA"/>
    </source>
</evidence>
<name>A0A5K3ET36_MESCO</name>
<accession>A0A5K3ET36</accession>
<keyword evidence="1" id="KW-0472">Membrane</keyword>
<dbReference type="WBParaSite" id="MCU_002441-RA">
    <property type="protein sequence ID" value="MCU_002441-RA"/>
    <property type="gene ID" value="MCU_002441"/>
</dbReference>
<keyword evidence="1" id="KW-1133">Transmembrane helix</keyword>
<evidence type="ECO:0000256" key="1">
    <source>
        <dbReference type="SAM" id="Phobius"/>
    </source>
</evidence>
<protein>
    <submittedName>
        <fullName evidence="2">FERM domain-containing protein</fullName>
    </submittedName>
</protein>